<proteinExistence type="predicted"/>
<evidence type="ECO:0000313" key="3">
    <source>
        <dbReference type="Proteomes" id="UP001295444"/>
    </source>
</evidence>
<feature type="compositionally biased region" description="Basic and acidic residues" evidence="1">
    <location>
        <begin position="93"/>
        <end position="104"/>
    </location>
</feature>
<organism evidence="2 3">
    <name type="scientific">Pelobates cultripes</name>
    <name type="common">Western spadefoot toad</name>
    <dbReference type="NCBI Taxonomy" id="61616"/>
    <lineage>
        <taxon>Eukaryota</taxon>
        <taxon>Metazoa</taxon>
        <taxon>Chordata</taxon>
        <taxon>Craniata</taxon>
        <taxon>Vertebrata</taxon>
        <taxon>Euteleostomi</taxon>
        <taxon>Amphibia</taxon>
        <taxon>Batrachia</taxon>
        <taxon>Anura</taxon>
        <taxon>Pelobatoidea</taxon>
        <taxon>Pelobatidae</taxon>
        <taxon>Pelobates</taxon>
    </lineage>
</organism>
<dbReference type="EMBL" id="OW240912">
    <property type="protein sequence ID" value="CAH2220380.1"/>
    <property type="molecule type" value="Genomic_DNA"/>
</dbReference>
<evidence type="ECO:0000313" key="2">
    <source>
        <dbReference type="EMBL" id="CAH2220380.1"/>
    </source>
</evidence>
<dbReference type="AlphaFoldDB" id="A0AAD1R127"/>
<feature type="region of interest" description="Disordered" evidence="1">
    <location>
        <begin position="67"/>
        <end position="121"/>
    </location>
</feature>
<keyword evidence="3" id="KW-1185">Reference proteome</keyword>
<evidence type="ECO:0000256" key="1">
    <source>
        <dbReference type="SAM" id="MobiDB-lite"/>
    </source>
</evidence>
<reference evidence="2" key="1">
    <citation type="submission" date="2022-03" db="EMBL/GenBank/DDBJ databases">
        <authorList>
            <person name="Alioto T."/>
            <person name="Alioto T."/>
            <person name="Gomez Garrido J."/>
        </authorList>
    </citation>
    <scope>NUCLEOTIDE SEQUENCE</scope>
</reference>
<dbReference type="Proteomes" id="UP001295444">
    <property type="component" value="Chromosome 01"/>
</dbReference>
<feature type="compositionally biased region" description="Basic and acidic residues" evidence="1">
    <location>
        <begin position="112"/>
        <end position="121"/>
    </location>
</feature>
<sequence>MKGRGWTTELAGHMRDQLLQPKNDISYIYIYDFWYKTVWQRWASTGGEPWIQGELGRRLLPRRIPFSAQSQTRGNRPHIPPLPPWTGGGDPGLHLRDPTSEQHNRRSSRAGKTHDPGNDTKMMEAMWDGVETRALTGCLSTAAVQRVDCKHHRYRSLLQPSTGKYP</sequence>
<name>A0AAD1R127_PELCU</name>
<gene>
    <name evidence="2" type="ORF">PECUL_23A000506</name>
</gene>
<protein>
    <submittedName>
        <fullName evidence="2">Uncharacterized protein</fullName>
    </submittedName>
</protein>
<accession>A0AAD1R127</accession>